<evidence type="ECO:0000256" key="7">
    <source>
        <dbReference type="ARBA" id="ARBA00019397"/>
    </source>
</evidence>
<dbReference type="GO" id="GO:0006096">
    <property type="term" value="P:glycolytic process"/>
    <property type="evidence" value="ECO:0007669"/>
    <property type="project" value="UniProtKB-KW"/>
</dbReference>
<dbReference type="PANTHER" id="PTHR21139:SF41">
    <property type="entry name" value="TRIOSEPHOSPHATE ISOMERASE"/>
    <property type="match status" value="1"/>
</dbReference>
<dbReference type="EC" id="5.3.1.1" evidence="6 11"/>
<comment type="similarity">
    <text evidence="4 11">Belongs to the triosephosphate isomerase family.</text>
</comment>
<evidence type="ECO:0000256" key="2">
    <source>
        <dbReference type="ARBA" id="ARBA00004680"/>
    </source>
</evidence>
<dbReference type="GO" id="GO:0006094">
    <property type="term" value="P:gluconeogenesis"/>
    <property type="evidence" value="ECO:0007669"/>
    <property type="project" value="UniProtKB-KW"/>
</dbReference>
<gene>
    <name evidence="12" type="primary">TPI1</name>
    <name evidence="12" type="ORF">TWF694_002410</name>
</gene>
<comment type="subunit">
    <text evidence="5">Homodimer.</text>
</comment>
<dbReference type="InterPro" id="IPR022896">
    <property type="entry name" value="TrioseP_Isoase_bac/euk"/>
</dbReference>
<evidence type="ECO:0000256" key="6">
    <source>
        <dbReference type="ARBA" id="ARBA00011940"/>
    </source>
</evidence>
<dbReference type="NCBIfam" id="TIGR00419">
    <property type="entry name" value="tim"/>
    <property type="match status" value="1"/>
</dbReference>
<evidence type="ECO:0000313" key="12">
    <source>
        <dbReference type="EMBL" id="KAK6533471.1"/>
    </source>
</evidence>
<dbReference type="FunFam" id="3.20.20.70:FF:000025">
    <property type="entry name" value="Triosephosphate isomerase"/>
    <property type="match status" value="1"/>
</dbReference>
<evidence type="ECO:0000256" key="3">
    <source>
        <dbReference type="ARBA" id="ARBA00004742"/>
    </source>
</evidence>
<dbReference type="InterPro" id="IPR020861">
    <property type="entry name" value="Triosephosphate_isomerase_AS"/>
</dbReference>
<dbReference type="Proteomes" id="UP001365542">
    <property type="component" value="Unassembled WGS sequence"/>
</dbReference>
<evidence type="ECO:0000256" key="11">
    <source>
        <dbReference type="RuleBase" id="RU363013"/>
    </source>
</evidence>
<keyword evidence="13" id="KW-1185">Reference proteome</keyword>
<dbReference type="GO" id="GO:0046166">
    <property type="term" value="P:glyceraldehyde-3-phosphate biosynthetic process"/>
    <property type="evidence" value="ECO:0007669"/>
    <property type="project" value="TreeGrafter"/>
</dbReference>
<dbReference type="EMBL" id="JAVHJO010000011">
    <property type="protein sequence ID" value="KAK6533471.1"/>
    <property type="molecule type" value="Genomic_DNA"/>
</dbReference>
<dbReference type="Pfam" id="PF00121">
    <property type="entry name" value="TIM"/>
    <property type="match status" value="1"/>
</dbReference>
<keyword evidence="10 11" id="KW-0413">Isomerase</keyword>
<dbReference type="PROSITE" id="PS00171">
    <property type="entry name" value="TIM_1"/>
    <property type="match status" value="1"/>
</dbReference>
<evidence type="ECO:0000256" key="10">
    <source>
        <dbReference type="ARBA" id="ARBA00023235"/>
    </source>
</evidence>
<reference evidence="12 13" key="1">
    <citation type="submission" date="2019-10" db="EMBL/GenBank/DDBJ databases">
        <authorList>
            <person name="Palmer J.M."/>
        </authorList>
    </citation>
    <scope>NUCLEOTIDE SEQUENCE [LARGE SCALE GENOMIC DNA]</scope>
    <source>
        <strain evidence="12 13">TWF694</strain>
    </source>
</reference>
<dbReference type="AlphaFoldDB" id="A0AAV9X1Y8"/>
<protein>
    <recommendedName>
        <fullName evidence="7 11">Triosephosphate isomerase</fullName>
        <ecNumber evidence="6 11">5.3.1.1</ecNumber>
    </recommendedName>
</protein>
<dbReference type="HAMAP" id="MF_00147_B">
    <property type="entry name" value="TIM_B"/>
    <property type="match status" value="1"/>
</dbReference>
<evidence type="ECO:0000256" key="8">
    <source>
        <dbReference type="ARBA" id="ARBA00022432"/>
    </source>
</evidence>
<dbReference type="GO" id="GO:0005829">
    <property type="term" value="C:cytosol"/>
    <property type="evidence" value="ECO:0007669"/>
    <property type="project" value="TreeGrafter"/>
</dbReference>
<sequence>MARTFFVGGNFKANGSLKSIETIVSNLNAAKLDPNTEVVIAPPSIFLLSTAASASNGVKVSAQNVFDKPDGAWTGELTTKMLIDHNIEWVILGHSERRTIFKESSEFIAEKTKAALDAGLKVILCIGETLQEREAGQTLNVCCEQLKAVADKINDWSNVVIAYEPVWAIGTGKVATTEQAQEAHKGIRDWLASTVSSQAAEATRILYGGSVTEKNCKELATQPDIDGFLVGGASLKPAFVDIINSKL</sequence>
<dbReference type="PROSITE" id="PS51440">
    <property type="entry name" value="TIM_2"/>
    <property type="match status" value="1"/>
</dbReference>
<evidence type="ECO:0000256" key="4">
    <source>
        <dbReference type="ARBA" id="ARBA00007422"/>
    </source>
</evidence>
<name>A0AAV9X1Y8_9PEZI</name>
<dbReference type="PANTHER" id="PTHR21139">
    <property type="entry name" value="TRIOSEPHOSPHATE ISOMERASE"/>
    <property type="match status" value="1"/>
</dbReference>
<dbReference type="Gene3D" id="3.20.20.70">
    <property type="entry name" value="Aldolase class I"/>
    <property type="match status" value="1"/>
</dbReference>
<dbReference type="GO" id="GO:0019563">
    <property type="term" value="P:glycerol catabolic process"/>
    <property type="evidence" value="ECO:0007669"/>
    <property type="project" value="TreeGrafter"/>
</dbReference>
<organism evidence="12 13">
    <name type="scientific">Orbilia ellipsospora</name>
    <dbReference type="NCBI Taxonomy" id="2528407"/>
    <lineage>
        <taxon>Eukaryota</taxon>
        <taxon>Fungi</taxon>
        <taxon>Dikarya</taxon>
        <taxon>Ascomycota</taxon>
        <taxon>Pezizomycotina</taxon>
        <taxon>Orbiliomycetes</taxon>
        <taxon>Orbiliales</taxon>
        <taxon>Orbiliaceae</taxon>
        <taxon>Orbilia</taxon>
    </lineage>
</organism>
<evidence type="ECO:0000313" key="13">
    <source>
        <dbReference type="Proteomes" id="UP001365542"/>
    </source>
</evidence>
<dbReference type="CDD" id="cd00311">
    <property type="entry name" value="TIM"/>
    <property type="match status" value="1"/>
</dbReference>
<dbReference type="SUPFAM" id="SSF51351">
    <property type="entry name" value="Triosephosphate isomerase (TIM)"/>
    <property type="match status" value="1"/>
</dbReference>
<dbReference type="InterPro" id="IPR035990">
    <property type="entry name" value="TIM_sf"/>
</dbReference>
<evidence type="ECO:0000256" key="1">
    <source>
        <dbReference type="ARBA" id="ARBA00000474"/>
    </source>
</evidence>
<comment type="pathway">
    <text evidence="3 11">Carbohydrate biosynthesis; gluconeogenesis.</text>
</comment>
<proteinExistence type="inferred from homology"/>
<keyword evidence="9 11" id="KW-0324">Glycolysis</keyword>
<evidence type="ECO:0000256" key="5">
    <source>
        <dbReference type="ARBA" id="ARBA00011738"/>
    </source>
</evidence>
<dbReference type="GO" id="GO:0004807">
    <property type="term" value="F:triose-phosphate isomerase activity"/>
    <property type="evidence" value="ECO:0007669"/>
    <property type="project" value="UniProtKB-EC"/>
</dbReference>
<accession>A0AAV9X1Y8</accession>
<dbReference type="InterPro" id="IPR013785">
    <property type="entry name" value="Aldolase_TIM"/>
</dbReference>
<comment type="pathway">
    <text evidence="2 11">Carbohydrate degradation; glycolysis; D-glyceraldehyde 3-phosphate from glycerone phosphate: step 1/1.</text>
</comment>
<comment type="caution">
    <text evidence="12">The sequence shown here is derived from an EMBL/GenBank/DDBJ whole genome shotgun (WGS) entry which is preliminary data.</text>
</comment>
<evidence type="ECO:0000256" key="9">
    <source>
        <dbReference type="ARBA" id="ARBA00023152"/>
    </source>
</evidence>
<keyword evidence="8 11" id="KW-0312">Gluconeogenesis</keyword>
<comment type="catalytic activity">
    <reaction evidence="1 11">
        <text>D-glyceraldehyde 3-phosphate = dihydroxyacetone phosphate</text>
        <dbReference type="Rhea" id="RHEA:18585"/>
        <dbReference type="ChEBI" id="CHEBI:57642"/>
        <dbReference type="ChEBI" id="CHEBI:59776"/>
        <dbReference type="EC" id="5.3.1.1"/>
    </reaction>
</comment>
<dbReference type="InterPro" id="IPR000652">
    <property type="entry name" value="Triosephosphate_isomerase"/>
</dbReference>